<reference evidence="2 3" key="1">
    <citation type="submission" date="2020-05" db="EMBL/GenBank/DDBJ databases">
        <title>Whole genome shotgun sequence of Streptomyces microflavus NBRC 13062.</title>
        <authorList>
            <person name="Komaki H."/>
            <person name="Tamura T."/>
        </authorList>
    </citation>
    <scope>NUCLEOTIDE SEQUENCE [LARGE SCALE GENOMIC DNA]</scope>
    <source>
        <strain evidence="2 3">NBRC 13062</strain>
    </source>
</reference>
<dbReference type="InterPro" id="IPR034660">
    <property type="entry name" value="DinB/YfiT-like"/>
</dbReference>
<dbReference type="EMBL" id="BLWD01000001">
    <property type="protein sequence ID" value="GFN03975.1"/>
    <property type="molecule type" value="Genomic_DNA"/>
</dbReference>
<gene>
    <name evidence="2" type="ORF">Smic_25310</name>
</gene>
<dbReference type="AlphaFoldDB" id="A0A7J0CQK2"/>
<feature type="region of interest" description="Disordered" evidence="1">
    <location>
        <begin position="75"/>
        <end position="131"/>
    </location>
</feature>
<evidence type="ECO:0000313" key="3">
    <source>
        <dbReference type="Proteomes" id="UP000498740"/>
    </source>
</evidence>
<dbReference type="Gene3D" id="1.20.120.450">
    <property type="entry name" value="dinb family like domain"/>
    <property type="match status" value="1"/>
</dbReference>
<evidence type="ECO:0000256" key="1">
    <source>
        <dbReference type="SAM" id="MobiDB-lite"/>
    </source>
</evidence>
<protein>
    <recommendedName>
        <fullName evidence="4">Mini-circle protein</fullName>
    </recommendedName>
</protein>
<sequence length="131" mass="14039">MPPLVADERTSLEGWLDFYRATLAQKCEELPEGQLREASAAPSTMTLLGLVQHAAAVERNWFRRVLAQEDVPPLFAPADEGGGGAMTAGSSLPRMPRTAARWRCGRPRPGGAGRTARPGGSTTPARSWAAR</sequence>
<dbReference type="SUPFAM" id="SSF109854">
    <property type="entry name" value="DinB/YfiT-like putative metalloenzymes"/>
    <property type="match status" value="1"/>
</dbReference>
<comment type="caution">
    <text evidence="2">The sequence shown here is derived from an EMBL/GenBank/DDBJ whole genome shotgun (WGS) entry which is preliminary data.</text>
</comment>
<proteinExistence type="predicted"/>
<dbReference type="InterPro" id="IPR007061">
    <property type="entry name" value="MST-like"/>
</dbReference>
<feature type="compositionally biased region" description="Low complexity" evidence="1">
    <location>
        <begin position="114"/>
        <end position="124"/>
    </location>
</feature>
<dbReference type="Proteomes" id="UP000498740">
    <property type="component" value="Unassembled WGS sequence"/>
</dbReference>
<evidence type="ECO:0000313" key="2">
    <source>
        <dbReference type="EMBL" id="GFN03975.1"/>
    </source>
</evidence>
<name>A0A7J0CQK2_STRMI</name>
<dbReference type="Pfam" id="PF04978">
    <property type="entry name" value="MST"/>
    <property type="match status" value="1"/>
</dbReference>
<evidence type="ECO:0008006" key="4">
    <source>
        <dbReference type="Google" id="ProtNLM"/>
    </source>
</evidence>
<accession>A0A7J0CQK2</accession>
<organism evidence="2 3">
    <name type="scientific">Streptomyces microflavus</name>
    <name type="common">Streptomyces lipmanii</name>
    <dbReference type="NCBI Taxonomy" id="1919"/>
    <lineage>
        <taxon>Bacteria</taxon>
        <taxon>Bacillati</taxon>
        <taxon>Actinomycetota</taxon>
        <taxon>Actinomycetes</taxon>
        <taxon>Kitasatosporales</taxon>
        <taxon>Streptomycetaceae</taxon>
        <taxon>Streptomyces</taxon>
    </lineage>
</organism>